<gene>
    <name evidence="2" type="ORF">ECRASSUSDP1_LOCUS2886</name>
</gene>
<dbReference type="Proteomes" id="UP001295684">
    <property type="component" value="Unassembled WGS sequence"/>
</dbReference>
<feature type="compositionally biased region" description="Polar residues" evidence="1">
    <location>
        <begin position="44"/>
        <end position="74"/>
    </location>
</feature>
<evidence type="ECO:0000313" key="3">
    <source>
        <dbReference type="Proteomes" id="UP001295684"/>
    </source>
</evidence>
<sequence length="203" mass="22793">MISQTFTVSTLDSRSEVEPMIRCDVNSNRGCNNNFLRPIPVSNGTLSRTMSGQSSLMPSQNHRVGSFSKPSSMSREFLSELSHQEDSFEEDSSLNSLSSQSYGEDTDSDFCSAEADEDELVNEIKSRNEADDEIASLFESENSTASEPLVLNRPIFDRPHNPIVQDRRFFIPRCSAPSLPEQARPGLVYISKPRYCVYNSQFN</sequence>
<reference evidence="2" key="1">
    <citation type="submission" date="2023-07" db="EMBL/GenBank/DDBJ databases">
        <authorList>
            <consortium name="AG Swart"/>
            <person name="Singh M."/>
            <person name="Singh A."/>
            <person name="Seah K."/>
            <person name="Emmerich C."/>
        </authorList>
    </citation>
    <scope>NUCLEOTIDE SEQUENCE</scope>
    <source>
        <strain evidence="2">DP1</strain>
    </source>
</reference>
<accession>A0AAD1X8Q2</accession>
<feature type="region of interest" description="Disordered" evidence="1">
    <location>
        <begin position="44"/>
        <end position="110"/>
    </location>
</feature>
<proteinExistence type="predicted"/>
<dbReference type="EMBL" id="CAMPGE010002764">
    <property type="protein sequence ID" value="CAI2361575.1"/>
    <property type="molecule type" value="Genomic_DNA"/>
</dbReference>
<evidence type="ECO:0000256" key="1">
    <source>
        <dbReference type="SAM" id="MobiDB-lite"/>
    </source>
</evidence>
<comment type="caution">
    <text evidence="2">The sequence shown here is derived from an EMBL/GenBank/DDBJ whole genome shotgun (WGS) entry which is preliminary data.</text>
</comment>
<evidence type="ECO:0000313" key="2">
    <source>
        <dbReference type="EMBL" id="CAI2361575.1"/>
    </source>
</evidence>
<dbReference type="AlphaFoldDB" id="A0AAD1X8Q2"/>
<protein>
    <submittedName>
        <fullName evidence="2">Uncharacterized protein</fullName>
    </submittedName>
</protein>
<keyword evidence="3" id="KW-1185">Reference proteome</keyword>
<name>A0AAD1X8Q2_EUPCR</name>
<organism evidence="2 3">
    <name type="scientific">Euplotes crassus</name>
    <dbReference type="NCBI Taxonomy" id="5936"/>
    <lineage>
        <taxon>Eukaryota</taxon>
        <taxon>Sar</taxon>
        <taxon>Alveolata</taxon>
        <taxon>Ciliophora</taxon>
        <taxon>Intramacronucleata</taxon>
        <taxon>Spirotrichea</taxon>
        <taxon>Hypotrichia</taxon>
        <taxon>Euplotida</taxon>
        <taxon>Euplotidae</taxon>
        <taxon>Moneuplotes</taxon>
    </lineage>
</organism>